<proteinExistence type="predicted"/>
<reference evidence="1" key="1">
    <citation type="journal article" date="2021" name="Genome Biol. Evol.">
        <title>A High-Quality Reference Genome for a Parasitic Bivalve with Doubly Uniparental Inheritance (Bivalvia: Unionida).</title>
        <authorList>
            <person name="Smith C.H."/>
        </authorList>
    </citation>
    <scope>NUCLEOTIDE SEQUENCE</scope>
    <source>
        <strain evidence="1">CHS0354</strain>
    </source>
</reference>
<reference evidence="1" key="3">
    <citation type="submission" date="2023-05" db="EMBL/GenBank/DDBJ databases">
        <authorList>
            <person name="Smith C.H."/>
        </authorList>
    </citation>
    <scope>NUCLEOTIDE SEQUENCE</scope>
    <source>
        <strain evidence="1">CHS0354</strain>
        <tissue evidence="1">Mantle</tissue>
    </source>
</reference>
<protein>
    <submittedName>
        <fullName evidence="1">Uncharacterized protein</fullName>
    </submittedName>
</protein>
<accession>A0AAE0T1N0</accession>
<evidence type="ECO:0000313" key="1">
    <source>
        <dbReference type="EMBL" id="KAK3602079.1"/>
    </source>
</evidence>
<comment type="caution">
    <text evidence="1">The sequence shown here is derived from an EMBL/GenBank/DDBJ whole genome shotgun (WGS) entry which is preliminary data.</text>
</comment>
<gene>
    <name evidence="1" type="ORF">CHS0354_014254</name>
</gene>
<organism evidence="1 2">
    <name type="scientific">Potamilus streckersoni</name>
    <dbReference type="NCBI Taxonomy" id="2493646"/>
    <lineage>
        <taxon>Eukaryota</taxon>
        <taxon>Metazoa</taxon>
        <taxon>Spiralia</taxon>
        <taxon>Lophotrochozoa</taxon>
        <taxon>Mollusca</taxon>
        <taxon>Bivalvia</taxon>
        <taxon>Autobranchia</taxon>
        <taxon>Heteroconchia</taxon>
        <taxon>Palaeoheterodonta</taxon>
        <taxon>Unionida</taxon>
        <taxon>Unionoidea</taxon>
        <taxon>Unionidae</taxon>
        <taxon>Ambleminae</taxon>
        <taxon>Lampsilini</taxon>
        <taxon>Potamilus</taxon>
    </lineage>
</organism>
<dbReference type="Proteomes" id="UP001195483">
    <property type="component" value="Unassembled WGS sequence"/>
</dbReference>
<name>A0AAE0T1N0_9BIVA</name>
<keyword evidence="2" id="KW-1185">Reference proteome</keyword>
<dbReference type="EMBL" id="JAEAOA010000879">
    <property type="protein sequence ID" value="KAK3602079.1"/>
    <property type="molecule type" value="Genomic_DNA"/>
</dbReference>
<evidence type="ECO:0000313" key="2">
    <source>
        <dbReference type="Proteomes" id="UP001195483"/>
    </source>
</evidence>
<dbReference type="AlphaFoldDB" id="A0AAE0T1N0"/>
<sequence length="270" mass="30636">MPLKIGTSTDFYELPKCSFGDVVRLHMVQKHLALVSVDPSIHNLVLVLSHAMCKSCEFRTTKSNNKELRYGHVMQTPSHYPGVLTGLGPKETKTSIVLVWRQSTILEGIVPDSANVSMELRAAVRTVVVIFLVPHGLRADKRGTLYGYTIIERRQGDIDLAQQGGKPAADPMYHWIHPRKDNRILRRENQTLETENETKAERNKKWIEVEFSISATTSQIADSQQDNDEKCIKQVLVYKVPILINSQNPWAKGYHIEYSTLQNIVLSCTR</sequence>
<reference evidence="1" key="2">
    <citation type="journal article" date="2021" name="Genome Biol. Evol.">
        <title>Developing a high-quality reference genome for a parasitic bivalve with doubly uniparental inheritance (Bivalvia: Unionida).</title>
        <authorList>
            <person name="Smith C.H."/>
        </authorList>
    </citation>
    <scope>NUCLEOTIDE SEQUENCE</scope>
    <source>
        <strain evidence="1">CHS0354</strain>
        <tissue evidence="1">Mantle</tissue>
    </source>
</reference>